<dbReference type="AlphaFoldDB" id="A0A219B6H8"/>
<reference evidence="3" key="1">
    <citation type="submission" date="2017-05" db="EMBL/GenBank/DDBJ databases">
        <authorList>
            <person name="Lin X."/>
        </authorList>
    </citation>
    <scope>NUCLEOTIDE SEQUENCE [LARGE SCALE GENOMIC DNA]</scope>
    <source>
        <strain evidence="3">JLT2012</strain>
    </source>
</reference>
<feature type="chain" id="PRO_5013324570" description="DUF732 domain-containing protein" evidence="1">
    <location>
        <begin position="25"/>
        <end position="120"/>
    </location>
</feature>
<gene>
    <name evidence="2" type="ORF">B5C34_11325</name>
</gene>
<protein>
    <recommendedName>
        <fullName evidence="4">DUF732 domain-containing protein</fullName>
    </recommendedName>
</protein>
<comment type="caution">
    <text evidence="2">The sequence shown here is derived from an EMBL/GenBank/DDBJ whole genome shotgun (WGS) entry which is preliminary data.</text>
</comment>
<evidence type="ECO:0000256" key="1">
    <source>
        <dbReference type="SAM" id="SignalP"/>
    </source>
</evidence>
<evidence type="ECO:0000313" key="3">
    <source>
        <dbReference type="Proteomes" id="UP000198462"/>
    </source>
</evidence>
<feature type="signal peptide" evidence="1">
    <location>
        <begin position="1"/>
        <end position="24"/>
    </location>
</feature>
<accession>A0A219B6H8</accession>
<dbReference type="Proteomes" id="UP000198462">
    <property type="component" value="Unassembled WGS sequence"/>
</dbReference>
<dbReference type="RefSeq" id="WP_088712691.1">
    <property type="nucleotide sequence ID" value="NZ_NFZT01000001.1"/>
</dbReference>
<evidence type="ECO:0000313" key="2">
    <source>
        <dbReference type="EMBL" id="OWV33992.1"/>
    </source>
</evidence>
<evidence type="ECO:0008006" key="4">
    <source>
        <dbReference type="Google" id="ProtNLM"/>
    </source>
</evidence>
<keyword evidence="1" id="KW-0732">Signal</keyword>
<dbReference type="OrthoDB" id="7428787at2"/>
<name>A0A219B6H8_9SPHN</name>
<dbReference type="EMBL" id="NFZT01000001">
    <property type="protein sequence ID" value="OWV33992.1"/>
    <property type="molecule type" value="Genomic_DNA"/>
</dbReference>
<organism evidence="2 3">
    <name type="scientific">Pacificimonas flava</name>
    <dbReference type="NCBI Taxonomy" id="1234595"/>
    <lineage>
        <taxon>Bacteria</taxon>
        <taxon>Pseudomonadati</taxon>
        <taxon>Pseudomonadota</taxon>
        <taxon>Alphaproteobacteria</taxon>
        <taxon>Sphingomonadales</taxon>
        <taxon>Sphingosinicellaceae</taxon>
        <taxon>Pacificimonas</taxon>
    </lineage>
</organism>
<keyword evidence="3" id="KW-1185">Reference proteome</keyword>
<sequence>MKFSKAFIAAAAPLAALVSAPSTAQAPAAPEADAPSPEAVQAAARHFALANGILQAEQVPPEVKNRLFLCIYSAPFRTISENAAGLIEANEELSLDNDDHVRQAIMFVCGYRPQPEQPAQ</sequence>
<proteinExistence type="predicted"/>